<evidence type="ECO:0000313" key="2">
    <source>
        <dbReference type="EMBL" id="EAN33850.1"/>
    </source>
</evidence>
<comment type="caution">
    <text evidence="2">The sequence shown here is derived from an EMBL/GenBank/DDBJ whole genome shotgun (WGS) entry which is preliminary data.</text>
</comment>
<gene>
    <name evidence="2" type="ordered locus">TP01_0612</name>
</gene>
<proteinExistence type="predicted"/>
<protein>
    <submittedName>
        <fullName evidence="2">Tash1 protein, putative</fullName>
    </submittedName>
</protein>
<dbReference type="AlphaFoldDB" id="Q4N858"/>
<feature type="compositionally biased region" description="Basic and acidic residues" evidence="1">
    <location>
        <begin position="220"/>
        <end position="255"/>
    </location>
</feature>
<organism evidence="2 3">
    <name type="scientific">Theileria parva</name>
    <name type="common">East coast fever infection agent</name>
    <dbReference type="NCBI Taxonomy" id="5875"/>
    <lineage>
        <taxon>Eukaryota</taxon>
        <taxon>Sar</taxon>
        <taxon>Alveolata</taxon>
        <taxon>Apicomplexa</taxon>
        <taxon>Aconoidasida</taxon>
        <taxon>Piroplasmida</taxon>
        <taxon>Theileriidae</taxon>
        <taxon>Theileria</taxon>
    </lineage>
</organism>
<dbReference type="Pfam" id="PF07708">
    <property type="entry name" value="Tash_PEST"/>
    <property type="match status" value="1"/>
</dbReference>
<feature type="compositionally biased region" description="Basic and acidic residues" evidence="1">
    <location>
        <begin position="273"/>
        <end position="295"/>
    </location>
</feature>
<dbReference type="InterPro" id="IPR011695">
    <property type="entry name" value="Tash_PEST_motif"/>
</dbReference>
<feature type="compositionally biased region" description="Acidic residues" evidence="1">
    <location>
        <begin position="205"/>
        <end position="219"/>
    </location>
</feature>
<evidence type="ECO:0000256" key="1">
    <source>
        <dbReference type="SAM" id="MobiDB-lite"/>
    </source>
</evidence>
<feature type="compositionally biased region" description="Basic and acidic residues" evidence="1">
    <location>
        <begin position="144"/>
        <end position="153"/>
    </location>
</feature>
<accession>Q4N858</accession>
<feature type="compositionally biased region" description="Polar residues" evidence="1">
    <location>
        <begin position="185"/>
        <end position="203"/>
    </location>
</feature>
<dbReference type="EMBL" id="AAGK01000001">
    <property type="protein sequence ID" value="EAN33850.1"/>
    <property type="molecule type" value="Genomic_DNA"/>
</dbReference>
<dbReference type="Proteomes" id="UP000001949">
    <property type="component" value="Unassembled WGS sequence"/>
</dbReference>
<sequence>MKNVFLKNVCLIFALIFYHIKIVSSALLNINNIDNSKFKVVKIVDGFVIKVMIYPTADNPINEVCKNSKIIWEVHPGEKIKCVTHITSKLCDAQLMVIDVENPEKKYTIYFRKYYLHFRVINENTFDKMLKKIVRSSVRKIRKHGDPNIDKDKNRRKRKLKDEVDHKARKIKKREITEKSDPIEATQSTTSQPLEPVTTQVVISSDEDESTDSASEELTEEQKKQQRKDLMESLKKKIQQRIEDKSKESESKALEPETIQFEVSSDEEEADEPTSKGDDYDKEEPPSDSKDKRDPSTLPLKKRPYKPE</sequence>
<name>Q4N858_THEPA</name>
<dbReference type="GeneID" id="3503583"/>
<reference evidence="2 3" key="1">
    <citation type="journal article" date="2005" name="Science">
        <title>Genome sequence of Theileria parva, a bovine pathogen that transforms lymphocytes.</title>
        <authorList>
            <person name="Gardner M.J."/>
            <person name="Bishop R."/>
            <person name="Shah T."/>
            <person name="de Villiers E.P."/>
            <person name="Carlton J.M."/>
            <person name="Hall N."/>
            <person name="Ren Q."/>
            <person name="Paulsen I.T."/>
            <person name="Pain A."/>
            <person name="Berriman M."/>
            <person name="Wilson R.J.M."/>
            <person name="Sato S."/>
            <person name="Ralph S.A."/>
            <person name="Mann D.J."/>
            <person name="Xiong Z."/>
            <person name="Shallom S.J."/>
            <person name="Weidman J."/>
            <person name="Jiang L."/>
            <person name="Lynn J."/>
            <person name="Weaver B."/>
            <person name="Shoaibi A."/>
            <person name="Domingo A.R."/>
            <person name="Wasawo D."/>
            <person name="Crabtree J."/>
            <person name="Wortman J.R."/>
            <person name="Haas B."/>
            <person name="Angiuoli S.V."/>
            <person name="Creasy T.H."/>
            <person name="Lu C."/>
            <person name="Suh B."/>
            <person name="Silva J.C."/>
            <person name="Utterback T.R."/>
            <person name="Feldblyum T.V."/>
            <person name="Pertea M."/>
            <person name="Allen J."/>
            <person name="Nierman W.C."/>
            <person name="Taracha E.L.N."/>
            <person name="Salzberg S.L."/>
            <person name="White O.R."/>
            <person name="Fitzhugh H.A."/>
            <person name="Morzaria S."/>
            <person name="Venter J.C."/>
            <person name="Fraser C.M."/>
            <person name="Nene V."/>
        </authorList>
    </citation>
    <scope>NUCLEOTIDE SEQUENCE [LARGE SCALE GENOMIC DNA]</scope>
    <source>
        <strain evidence="2 3">Muguga</strain>
    </source>
</reference>
<dbReference type="KEGG" id="tpv:TP01_0612"/>
<keyword evidence="3" id="KW-1185">Reference proteome</keyword>
<dbReference type="InParanoid" id="Q4N858"/>
<evidence type="ECO:0000313" key="3">
    <source>
        <dbReference type="Proteomes" id="UP000001949"/>
    </source>
</evidence>
<dbReference type="RefSeq" id="XP_766133.1">
    <property type="nucleotide sequence ID" value="XM_761040.1"/>
</dbReference>
<feature type="region of interest" description="Disordered" evidence="1">
    <location>
        <begin position="143"/>
        <end position="308"/>
    </location>
</feature>
<dbReference type="Pfam" id="PF04385">
    <property type="entry name" value="FAINT"/>
    <property type="match status" value="1"/>
</dbReference>
<dbReference type="VEuPathDB" id="PiroplasmaDB:TpMuguga_01g00612"/>
<dbReference type="InterPro" id="IPR007480">
    <property type="entry name" value="DUF529"/>
</dbReference>